<dbReference type="InterPro" id="IPR050808">
    <property type="entry name" value="Phage_Integrase"/>
</dbReference>
<gene>
    <name evidence="6" type="ORF">H9862_06665</name>
</gene>
<name>A0A9D1VBY1_9BACT</name>
<reference evidence="6" key="1">
    <citation type="journal article" date="2021" name="PeerJ">
        <title>Extensive microbial diversity within the chicken gut microbiome revealed by metagenomics and culture.</title>
        <authorList>
            <person name="Gilroy R."/>
            <person name="Ravi A."/>
            <person name="Getino M."/>
            <person name="Pursley I."/>
            <person name="Horton D.L."/>
            <person name="Alikhan N.F."/>
            <person name="Baker D."/>
            <person name="Gharbi K."/>
            <person name="Hall N."/>
            <person name="Watson M."/>
            <person name="Adriaenssens E.M."/>
            <person name="Foster-Nyarko E."/>
            <person name="Jarju S."/>
            <person name="Secka A."/>
            <person name="Antonio M."/>
            <person name="Oren A."/>
            <person name="Chaudhuri R.R."/>
            <person name="La Ragione R."/>
            <person name="Hildebrand F."/>
            <person name="Pallen M.J."/>
        </authorList>
    </citation>
    <scope>NUCLEOTIDE SEQUENCE</scope>
    <source>
        <strain evidence="6">14975</strain>
    </source>
</reference>
<keyword evidence="4" id="KW-0233">DNA recombination</keyword>
<dbReference type="Gene3D" id="1.10.150.130">
    <property type="match status" value="1"/>
</dbReference>
<dbReference type="EMBL" id="DXFQ01000122">
    <property type="protein sequence ID" value="HIX20263.1"/>
    <property type="molecule type" value="Genomic_DNA"/>
</dbReference>
<dbReference type="AlphaFoldDB" id="A0A9D1VBY1"/>
<comment type="caution">
    <text evidence="6">The sequence shown here is derived from an EMBL/GenBank/DDBJ whole genome shotgun (WGS) entry which is preliminary data.</text>
</comment>
<evidence type="ECO:0000313" key="7">
    <source>
        <dbReference type="Proteomes" id="UP000823964"/>
    </source>
</evidence>
<dbReference type="InterPro" id="IPR010998">
    <property type="entry name" value="Integrase_recombinase_N"/>
</dbReference>
<sequence length="345" mass="39692">MRENETMMVMKALLRDVPVTAKTAARMMLEIKEELVAAGIWPSGRESTEGEAFLSLVRRVIRAGVETVRLAEKTVSFEEAAWASVEARRDRRAVTLRDLRTFVRRMLRVAGVAARPLRAMSAEECRALLQKAFGGSLHAYRKGRAILHSVFAYGFRREWCDANPVDRIEMPRVKEREIRPLSADEVRRLHRAAHRPEHEAMRLSLHLMLYCGIRPAEVQRINPESDIDWRERRVIIRPGRSKTGGGRLVPLRGARALRCGAGALTIPRDWERRWRALRRSAGLREWRADVLRHTFASNHAAYFQNLPALQMEMGHRDLSLLSSRYLNPQYGTRQAVRDFWGEIGE</sequence>
<evidence type="ECO:0000256" key="4">
    <source>
        <dbReference type="ARBA" id="ARBA00023172"/>
    </source>
</evidence>
<organism evidence="6 7">
    <name type="scientific">Candidatus Akkermansia intestinigallinarum</name>
    <dbReference type="NCBI Taxonomy" id="2838431"/>
    <lineage>
        <taxon>Bacteria</taxon>
        <taxon>Pseudomonadati</taxon>
        <taxon>Verrucomicrobiota</taxon>
        <taxon>Verrucomicrobiia</taxon>
        <taxon>Verrucomicrobiales</taxon>
        <taxon>Akkermansiaceae</taxon>
        <taxon>Akkermansia</taxon>
    </lineage>
</organism>
<keyword evidence="2" id="KW-0229">DNA integration</keyword>
<dbReference type="GO" id="GO:0006310">
    <property type="term" value="P:DNA recombination"/>
    <property type="evidence" value="ECO:0007669"/>
    <property type="project" value="UniProtKB-KW"/>
</dbReference>
<dbReference type="GO" id="GO:0015074">
    <property type="term" value="P:DNA integration"/>
    <property type="evidence" value="ECO:0007669"/>
    <property type="project" value="UniProtKB-KW"/>
</dbReference>
<dbReference type="PANTHER" id="PTHR30629">
    <property type="entry name" value="PROPHAGE INTEGRASE"/>
    <property type="match status" value="1"/>
</dbReference>
<dbReference type="InterPro" id="IPR002104">
    <property type="entry name" value="Integrase_catalytic"/>
</dbReference>
<keyword evidence="3" id="KW-0238">DNA-binding</keyword>
<dbReference type="Proteomes" id="UP000823964">
    <property type="component" value="Unassembled WGS sequence"/>
</dbReference>
<dbReference type="PROSITE" id="PS51898">
    <property type="entry name" value="TYR_RECOMBINASE"/>
    <property type="match status" value="1"/>
</dbReference>
<dbReference type="Gene3D" id="1.10.443.10">
    <property type="entry name" value="Intergrase catalytic core"/>
    <property type="match status" value="2"/>
</dbReference>
<protein>
    <submittedName>
        <fullName evidence="6">Tyrosine-type recombinase/integrase</fullName>
    </submittedName>
</protein>
<dbReference type="PANTHER" id="PTHR30629:SF2">
    <property type="entry name" value="PROPHAGE INTEGRASE INTS-RELATED"/>
    <property type="match status" value="1"/>
</dbReference>
<reference evidence="6" key="2">
    <citation type="submission" date="2021-04" db="EMBL/GenBank/DDBJ databases">
        <authorList>
            <person name="Gilroy R."/>
        </authorList>
    </citation>
    <scope>NUCLEOTIDE SEQUENCE</scope>
    <source>
        <strain evidence="6">14975</strain>
    </source>
</reference>
<evidence type="ECO:0000259" key="5">
    <source>
        <dbReference type="PROSITE" id="PS51898"/>
    </source>
</evidence>
<evidence type="ECO:0000256" key="2">
    <source>
        <dbReference type="ARBA" id="ARBA00022908"/>
    </source>
</evidence>
<dbReference type="GO" id="GO:0003677">
    <property type="term" value="F:DNA binding"/>
    <property type="evidence" value="ECO:0007669"/>
    <property type="project" value="UniProtKB-KW"/>
</dbReference>
<dbReference type="Pfam" id="PF00589">
    <property type="entry name" value="Phage_integrase"/>
    <property type="match status" value="1"/>
</dbReference>
<evidence type="ECO:0000313" key="6">
    <source>
        <dbReference type="EMBL" id="HIX20263.1"/>
    </source>
</evidence>
<comment type="similarity">
    <text evidence="1">Belongs to the 'phage' integrase family.</text>
</comment>
<accession>A0A9D1VBY1</accession>
<dbReference type="InterPro" id="IPR011010">
    <property type="entry name" value="DNA_brk_join_enz"/>
</dbReference>
<evidence type="ECO:0000256" key="1">
    <source>
        <dbReference type="ARBA" id="ARBA00008857"/>
    </source>
</evidence>
<evidence type="ECO:0000256" key="3">
    <source>
        <dbReference type="ARBA" id="ARBA00023125"/>
    </source>
</evidence>
<dbReference type="InterPro" id="IPR013762">
    <property type="entry name" value="Integrase-like_cat_sf"/>
</dbReference>
<feature type="domain" description="Tyr recombinase" evidence="5">
    <location>
        <begin position="176"/>
        <end position="338"/>
    </location>
</feature>
<proteinExistence type="inferred from homology"/>
<dbReference type="SUPFAM" id="SSF56349">
    <property type="entry name" value="DNA breaking-rejoining enzymes"/>
    <property type="match status" value="1"/>
</dbReference>